<name>L8MY37_9CYAN</name>
<reference evidence="1 2" key="1">
    <citation type="journal article" date="2013" name="Proc. Natl. Acad. Sci. U.S.A.">
        <title>Improving the coverage of the cyanobacterial phylum using diversity-driven genome sequencing.</title>
        <authorList>
            <person name="Shih P.M."/>
            <person name="Wu D."/>
            <person name="Latifi A."/>
            <person name="Axen S.D."/>
            <person name="Fewer D.P."/>
            <person name="Talla E."/>
            <person name="Calteau A."/>
            <person name="Cai F."/>
            <person name="Tandeau de Marsac N."/>
            <person name="Rippka R."/>
            <person name="Herdman M."/>
            <person name="Sivonen K."/>
            <person name="Coursin T."/>
            <person name="Laurent T."/>
            <person name="Goodwin L."/>
            <person name="Nolan M."/>
            <person name="Davenport K.W."/>
            <person name="Han C.S."/>
            <person name="Rubin E.M."/>
            <person name="Eisen J.A."/>
            <person name="Woyke T."/>
            <person name="Gugger M."/>
            <person name="Kerfeld C.A."/>
        </authorList>
    </citation>
    <scope>NUCLEOTIDE SEQUENCE [LARGE SCALE GENOMIC DNA]</scope>
    <source>
        <strain evidence="1 2">PCC 7429</strain>
    </source>
</reference>
<proteinExistence type="predicted"/>
<protein>
    <submittedName>
        <fullName evidence="1">Uncharacterized protein</fullName>
    </submittedName>
</protein>
<dbReference type="EMBL" id="ALWB01000178">
    <property type="protein sequence ID" value="ELS31365.1"/>
    <property type="molecule type" value="Genomic_DNA"/>
</dbReference>
<sequence>MNLFEITTVKTYKLITNDIASIIASIIALMSN</sequence>
<keyword evidence="2" id="KW-1185">Reference proteome</keyword>
<dbReference type="AlphaFoldDB" id="L8MY37"/>
<accession>L8MY37</accession>
<gene>
    <name evidence="1" type="ORF">Pse7429DRAFT_3408</name>
</gene>
<evidence type="ECO:0000313" key="1">
    <source>
        <dbReference type="EMBL" id="ELS31365.1"/>
    </source>
</evidence>
<evidence type="ECO:0000313" key="2">
    <source>
        <dbReference type="Proteomes" id="UP000011201"/>
    </source>
</evidence>
<organism evidence="1 2">
    <name type="scientific">Pseudanabaena biceps PCC 7429</name>
    <dbReference type="NCBI Taxonomy" id="927668"/>
    <lineage>
        <taxon>Bacteria</taxon>
        <taxon>Bacillati</taxon>
        <taxon>Cyanobacteriota</taxon>
        <taxon>Cyanophyceae</taxon>
        <taxon>Pseudanabaenales</taxon>
        <taxon>Pseudanabaenaceae</taxon>
        <taxon>Pseudanabaena</taxon>
    </lineage>
</organism>
<comment type="caution">
    <text evidence="1">The sequence shown here is derived from an EMBL/GenBank/DDBJ whole genome shotgun (WGS) entry which is preliminary data.</text>
</comment>
<dbReference type="Proteomes" id="UP000011201">
    <property type="component" value="Unassembled WGS sequence"/>
</dbReference>